<dbReference type="SUPFAM" id="SSF51735">
    <property type="entry name" value="NAD(P)-binding Rossmann-fold domains"/>
    <property type="match status" value="1"/>
</dbReference>
<protein>
    <submittedName>
        <fullName evidence="5">Putative dehydrogenase</fullName>
    </submittedName>
</protein>
<dbReference type="InterPro" id="IPR055170">
    <property type="entry name" value="GFO_IDH_MocA-like_dom"/>
</dbReference>
<dbReference type="Gene3D" id="3.40.50.720">
    <property type="entry name" value="NAD(P)-binding Rossmann-like Domain"/>
    <property type="match status" value="1"/>
</dbReference>
<dbReference type="OrthoDB" id="9781031at2"/>
<dbReference type="Proteomes" id="UP000252884">
    <property type="component" value="Unassembled WGS sequence"/>
</dbReference>
<keyword evidence="6" id="KW-1185">Reference proteome</keyword>
<dbReference type="GO" id="GO:0016491">
    <property type="term" value="F:oxidoreductase activity"/>
    <property type="evidence" value="ECO:0007669"/>
    <property type="project" value="UniProtKB-KW"/>
</dbReference>
<proteinExistence type="inferred from homology"/>
<dbReference type="PANTHER" id="PTHR43708">
    <property type="entry name" value="CONSERVED EXPRESSED OXIDOREDUCTASE (EUROFUNG)"/>
    <property type="match status" value="1"/>
</dbReference>
<dbReference type="RefSeq" id="WP_114471529.1">
    <property type="nucleotide sequence ID" value="NZ_QPJK01000011.1"/>
</dbReference>
<dbReference type="AlphaFoldDB" id="A0A368XDU9"/>
<dbReference type="Pfam" id="PF01408">
    <property type="entry name" value="GFO_IDH_MocA"/>
    <property type="match status" value="1"/>
</dbReference>
<evidence type="ECO:0000313" key="5">
    <source>
        <dbReference type="EMBL" id="RCW66161.1"/>
    </source>
</evidence>
<keyword evidence="2" id="KW-0560">Oxidoreductase</keyword>
<dbReference type="Gene3D" id="3.30.360.10">
    <property type="entry name" value="Dihydrodipicolinate Reductase, domain 2"/>
    <property type="match status" value="1"/>
</dbReference>
<gene>
    <name evidence="5" type="ORF">DES41_111119</name>
</gene>
<dbReference type="GO" id="GO:0000166">
    <property type="term" value="F:nucleotide binding"/>
    <property type="evidence" value="ECO:0007669"/>
    <property type="project" value="InterPro"/>
</dbReference>
<dbReference type="EMBL" id="QPJK01000011">
    <property type="protein sequence ID" value="RCW66161.1"/>
    <property type="molecule type" value="Genomic_DNA"/>
</dbReference>
<dbReference type="InterPro" id="IPR000683">
    <property type="entry name" value="Gfo/Idh/MocA-like_OxRdtase_N"/>
</dbReference>
<evidence type="ECO:0000256" key="2">
    <source>
        <dbReference type="ARBA" id="ARBA00023002"/>
    </source>
</evidence>
<evidence type="ECO:0000256" key="1">
    <source>
        <dbReference type="ARBA" id="ARBA00010928"/>
    </source>
</evidence>
<name>A0A368XDU9_9BURK</name>
<sequence>MTSHPAAEPSAHEGFVPDAPIRCRDFRIGAIGAGFIMADVHLAAYREAGFPVVAIASRTPAKAAQVAQRHEIPTVHETPEALISDPQVQIVDIAYPPDQQPALIRLALAQPHVKGVLAQKPLALDLETARALAEEAQRAGKPLSVNQNMRFDQSMRVLKQLLDRGELGAPVLASIEMRAIPHWQEFLKDYGRLTLANMGVHHLDVLRFLFGEPEDIYTAARPDPRTGFAHEDGICCSTLRFRSGLLALSLEDVWTGPHGDGFDAGIFIKWRVEGTEGVAEGTIGWPDYPDGSPSTLRYSSRLTTGGQWREPRWTTRWFPQAFAGVMEQLQWALSSGKPPLLDVADNVKTMALVEAGYRSLQQKRAVPLSEFGI</sequence>
<organism evidence="5 6">
    <name type="scientific">Pseudorhodoferax soli</name>
    <dbReference type="NCBI Taxonomy" id="545864"/>
    <lineage>
        <taxon>Bacteria</taxon>
        <taxon>Pseudomonadati</taxon>
        <taxon>Pseudomonadota</taxon>
        <taxon>Betaproteobacteria</taxon>
        <taxon>Burkholderiales</taxon>
        <taxon>Comamonadaceae</taxon>
    </lineage>
</organism>
<evidence type="ECO:0000259" key="4">
    <source>
        <dbReference type="Pfam" id="PF22725"/>
    </source>
</evidence>
<feature type="domain" description="Gfo/Idh/MocA-like oxidoreductase N-terminal" evidence="3">
    <location>
        <begin position="26"/>
        <end position="146"/>
    </location>
</feature>
<accession>A0A368XDU9</accession>
<dbReference type="Pfam" id="PF22725">
    <property type="entry name" value="GFO_IDH_MocA_C3"/>
    <property type="match status" value="1"/>
</dbReference>
<dbReference type="InterPro" id="IPR036291">
    <property type="entry name" value="NAD(P)-bd_dom_sf"/>
</dbReference>
<reference evidence="5 6" key="1">
    <citation type="submission" date="2018-07" db="EMBL/GenBank/DDBJ databases">
        <title>Genomic Encyclopedia of Type Strains, Phase IV (KMG-IV): sequencing the most valuable type-strain genomes for metagenomic binning, comparative biology and taxonomic classification.</title>
        <authorList>
            <person name="Goeker M."/>
        </authorList>
    </citation>
    <scope>NUCLEOTIDE SEQUENCE [LARGE SCALE GENOMIC DNA]</scope>
    <source>
        <strain evidence="5 6">DSM 21634</strain>
    </source>
</reference>
<comment type="similarity">
    <text evidence="1">Belongs to the Gfo/Idh/MocA family.</text>
</comment>
<dbReference type="InterPro" id="IPR051317">
    <property type="entry name" value="Gfo/Idh/MocA_oxidoreduct"/>
</dbReference>
<feature type="domain" description="GFO/IDH/MocA-like oxidoreductase" evidence="4">
    <location>
        <begin position="156"/>
        <end position="279"/>
    </location>
</feature>
<dbReference type="PANTHER" id="PTHR43708:SF5">
    <property type="entry name" value="CONSERVED EXPRESSED OXIDOREDUCTASE (EUROFUNG)-RELATED"/>
    <property type="match status" value="1"/>
</dbReference>
<dbReference type="SUPFAM" id="SSF55347">
    <property type="entry name" value="Glyceraldehyde-3-phosphate dehydrogenase-like, C-terminal domain"/>
    <property type="match status" value="1"/>
</dbReference>
<evidence type="ECO:0000313" key="6">
    <source>
        <dbReference type="Proteomes" id="UP000252884"/>
    </source>
</evidence>
<evidence type="ECO:0000259" key="3">
    <source>
        <dbReference type="Pfam" id="PF01408"/>
    </source>
</evidence>
<comment type="caution">
    <text evidence="5">The sequence shown here is derived from an EMBL/GenBank/DDBJ whole genome shotgun (WGS) entry which is preliminary data.</text>
</comment>